<dbReference type="InterPro" id="IPR010856">
    <property type="entry name" value="Gig2-like"/>
</dbReference>
<evidence type="ECO:0000313" key="2">
    <source>
        <dbReference type="EMBL" id="OCF31963.1"/>
    </source>
</evidence>
<dbReference type="OrthoDB" id="8249012at2759"/>
<dbReference type="Pfam" id="PF07350">
    <property type="entry name" value="Gig2-like"/>
    <property type="match status" value="2"/>
</dbReference>
<dbReference type="PANTHER" id="PTHR30613:SF1">
    <property type="entry name" value="DUF1479 DOMAIN PROTEIN (AFU_ORTHOLOGUE AFUA_5G09280)"/>
    <property type="match status" value="1"/>
</dbReference>
<feature type="region of interest" description="Disordered" evidence="1">
    <location>
        <begin position="35"/>
        <end position="54"/>
    </location>
</feature>
<dbReference type="EMBL" id="KI669511">
    <property type="protein sequence ID" value="OCF31963.1"/>
    <property type="molecule type" value="Genomic_DNA"/>
</dbReference>
<protein>
    <submittedName>
        <fullName evidence="2">Uncharacterized protein</fullName>
    </submittedName>
</protein>
<sequence>MTYKRLLTSLAAHPPPSAASSSRLIPPYAQTLTAATSPSTSFRPPYAHSLPLPSQDAASRSLKASRKFEMILSSPSNVSNGEKEWSNWVAETLSSEEGRRSVEGKWREVLAGLQRLKDGHVEIPQVPFHQLASQLSIDGVAENIRAIGAVVVRDVVPDAEATEWAREVLLHMGERGGRATYWHRALLQARSNPSVLSANSLLASSLLPSHSQGLYVTATSITEGLSAQPTAPSFTDAWASPRSIRSHLTLTPSIPTALSVVSPSILAAEYALLRPLFRSIKSKISFYSPTAYLDPENWMILDTPSVAQAELDLPHLTEVQTALPELLPGDMIVHHSALPVHTSQGSGQVFLPLHPVPKGRDSDAWAAEQREAFEKGLPPPGAEASEGGLWEVEAKGQKELLGGRAGRGAMGYD</sequence>
<dbReference type="Proteomes" id="UP000092666">
    <property type="component" value="Unassembled WGS sequence"/>
</dbReference>
<dbReference type="SUPFAM" id="SSF51197">
    <property type="entry name" value="Clavaminate synthase-like"/>
    <property type="match status" value="1"/>
</dbReference>
<evidence type="ECO:0000313" key="3">
    <source>
        <dbReference type="Proteomes" id="UP000092666"/>
    </source>
</evidence>
<evidence type="ECO:0000256" key="1">
    <source>
        <dbReference type="SAM" id="MobiDB-lite"/>
    </source>
</evidence>
<dbReference type="PANTHER" id="PTHR30613">
    <property type="entry name" value="UNCHARACTERIZED PROTEIN YBIU-RELATED"/>
    <property type="match status" value="1"/>
</dbReference>
<dbReference type="InterPro" id="IPR027443">
    <property type="entry name" value="IPNS-like_sf"/>
</dbReference>
<name>A0A1B9GLU3_9TREE</name>
<gene>
    <name evidence="2" type="ORF">I316_06346</name>
</gene>
<keyword evidence="3" id="KW-1185">Reference proteome</keyword>
<dbReference type="AlphaFoldDB" id="A0A1B9GLU3"/>
<organism evidence="2 3">
    <name type="scientific">Kwoniella heveanensis BCC8398</name>
    <dbReference type="NCBI Taxonomy" id="1296120"/>
    <lineage>
        <taxon>Eukaryota</taxon>
        <taxon>Fungi</taxon>
        <taxon>Dikarya</taxon>
        <taxon>Basidiomycota</taxon>
        <taxon>Agaricomycotina</taxon>
        <taxon>Tremellomycetes</taxon>
        <taxon>Tremellales</taxon>
        <taxon>Cryptococcaceae</taxon>
        <taxon>Kwoniella</taxon>
    </lineage>
</organism>
<reference evidence="3" key="2">
    <citation type="submission" date="2013-12" db="EMBL/GenBank/DDBJ databases">
        <title>Evolution of pathogenesis and genome organization in the Tremellales.</title>
        <authorList>
            <person name="Cuomo C."/>
            <person name="Litvintseva A."/>
            <person name="Heitman J."/>
            <person name="Chen Y."/>
            <person name="Sun S."/>
            <person name="Springer D."/>
            <person name="Dromer F."/>
            <person name="Young S."/>
            <person name="Zeng Q."/>
            <person name="Chapman S."/>
            <person name="Gujja S."/>
            <person name="Saif S."/>
            <person name="Birren B."/>
        </authorList>
    </citation>
    <scope>NUCLEOTIDE SEQUENCE [LARGE SCALE GENOMIC DNA]</scope>
    <source>
        <strain evidence="3">BCC8398</strain>
    </source>
</reference>
<reference evidence="2 3" key="1">
    <citation type="submission" date="2013-07" db="EMBL/GenBank/DDBJ databases">
        <title>The Genome Sequence of Cryptococcus heveanensis BCC8398.</title>
        <authorList>
            <consortium name="The Broad Institute Genome Sequencing Platform"/>
            <person name="Cuomo C."/>
            <person name="Litvintseva A."/>
            <person name="Chen Y."/>
            <person name="Heitman J."/>
            <person name="Sun S."/>
            <person name="Springer D."/>
            <person name="Dromer F."/>
            <person name="Young S.K."/>
            <person name="Zeng Q."/>
            <person name="Gargeya S."/>
            <person name="Fitzgerald M."/>
            <person name="Abouelleil A."/>
            <person name="Alvarado L."/>
            <person name="Berlin A.M."/>
            <person name="Chapman S.B."/>
            <person name="Dewar J."/>
            <person name="Goldberg J."/>
            <person name="Griggs A."/>
            <person name="Gujja S."/>
            <person name="Hansen M."/>
            <person name="Howarth C."/>
            <person name="Imamovic A."/>
            <person name="Larimer J."/>
            <person name="McCowan C."/>
            <person name="Murphy C."/>
            <person name="Pearson M."/>
            <person name="Priest M."/>
            <person name="Roberts A."/>
            <person name="Saif S."/>
            <person name="Shea T."/>
            <person name="Sykes S."/>
            <person name="Wortman J."/>
            <person name="Nusbaum C."/>
            <person name="Birren B."/>
        </authorList>
    </citation>
    <scope>NUCLEOTIDE SEQUENCE [LARGE SCALE GENOMIC DNA]</scope>
    <source>
        <strain evidence="2 3">BCC8398</strain>
    </source>
</reference>
<proteinExistence type="predicted"/>
<dbReference type="Gene3D" id="2.60.120.330">
    <property type="entry name" value="B-lactam Antibiotic, Isopenicillin N Synthase, Chain"/>
    <property type="match status" value="2"/>
</dbReference>
<accession>A0A1B9GLU3</accession>